<dbReference type="Gene3D" id="1.20.900.10">
    <property type="entry name" value="Dbl homology (DH) domain"/>
    <property type="match status" value="1"/>
</dbReference>
<dbReference type="CDD" id="cd00160">
    <property type="entry name" value="RhoGEF"/>
    <property type="match status" value="1"/>
</dbReference>
<proteinExistence type="predicted"/>
<feature type="region of interest" description="Disordered" evidence="3">
    <location>
        <begin position="1256"/>
        <end position="1319"/>
    </location>
</feature>
<dbReference type="Proteomes" id="UP000829720">
    <property type="component" value="Unassembled WGS sequence"/>
</dbReference>
<dbReference type="InterPro" id="IPR055251">
    <property type="entry name" value="SOS1_NGEF_PH"/>
</dbReference>
<protein>
    <submittedName>
        <fullName evidence="6">Uncharacterized protein</fullName>
    </submittedName>
</protein>
<dbReference type="SUPFAM" id="SSF52087">
    <property type="entry name" value="CRAL/TRIO domain"/>
    <property type="match status" value="1"/>
</dbReference>
<feature type="compositionally biased region" description="Polar residues" evidence="3">
    <location>
        <begin position="763"/>
        <end position="774"/>
    </location>
</feature>
<dbReference type="CDD" id="cd00170">
    <property type="entry name" value="SEC14"/>
    <property type="match status" value="1"/>
</dbReference>
<comment type="caution">
    <text evidence="6">The sequence shown here is derived from an EMBL/GenBank/DDBJ whole genome shotgun (WGS) entry which is preliminary data.</text>
</comment>
<feature type="compositionally biased region" description="Low complexity" evidence="3">
    <location>
        <begin position="1285"/>
        <end position="1294"/>
    </location>
</feature>
<name>A0A8T3D664_9TELE</name>
<feature type="compositionally biased region" description="Low complexity" evidence="3">
    <location>
        <begin position="664"/>
        <end position="676"/>
    </location>
</feature>
<dbReference type="Gene3D" id="3.40.525.10">
    <property type="entry name" value="CRAL-TRIO lipid binding domain"/>
    <property type="match status" value="1"/>
</dbReference>
<feature type="domain" description="PH" evidence="4">
    <location>
        <begin position="1030"/>
        <end position="1138"/>
    </location>
</feature>
<dbReference type="GO" id="GO:0005085">
    <property type="term" value="F:guanyl-nucleotide exchange factor activity"/>
    <property type="evidence" value="ECO:0007669"/>
    <property type="project" value="UniProtKB-KW"/>
</dbReference>
<dbReference type="FunFam" id="2.30.29.30:FF:000078">
    <property type="entry name" value="Guanine nucleotide exchange factor DBS"/>
    <property type="match status" value="1"/>
</dbReference>
<dbReference type="SMART" id="SM00325">
    <property type="entry name" value="RhoGEF"/>
    <property type="match status" value="1"/>
</dbReference>
<feature type="region of interest" description="Disordered" evidence="3">
    <location>
        <begin position="632"/>
        <end position="787"/>
    </location>
</feature>
<dbReference type="PANTHER" id="PTHR45845:SF4">
    <property type="entry name" value="PLECKSTRIN HOMOLOGY DOMAIN CONTAINING, FAMILY G (WITH RHOGEF DOMAIN) MEMBER 4"/>
    <property type="match status" value="1"/>
</dbReference>
<gene>
    <name evidence="6" type="ORF">AGOR_G00169810</name>
</gene>
<dbReference type="PANTHER" id="PTHR45845">
    <property type="entry name" value="RHO GUANINE NUCLEOTIDE EXCHANGE FACTOR-RELATED"/>
    <property type="match status" value="1"/>
</dbReference>
<feature type="compositionally biased region" description="Acidic residues" evidence="3">
    <location>
        <begin position="35"/>
        <end position="44"/>
    </location>
</feature>
<dbReference type="SUPFAM" id="SSF50729">
    <property type="entry name" value="PH domain-like"/>
    <property type="match status" value="1"/>
</dbReference>
<feature type="region of interest" description="Disordered" evidence="3">
    <location>
        <begin position="812"/>
        <end position="831"/>
    </location>
</feature>
<evidence type="ECO:0000256" key="2">
    <source>
        <dbReference type="ARBA" id="ARBA00022658"/>
    </source>
</evidence>
<reference evidence="6" key="1">
    <citation type="submission" date="2021-01" db="EMBL/GenBank/DDBJ databases">
        <authorList>
            <person name="Zahm M."/>
            <person name="Roques C."/>
            <person name="Cabau C."/>
            <person name="Klopp C."/>
            <person name="Donnadieu C."/>
            <person name="Jouanno E."/>
            <person name="Lampietro C."/>
            <person name="Louis A."/>
            <person name="Herpin A."/>
            <person name="Echchiki A."/>
            <person name="Berthelot C."/>
            <person name="Parey E."/>
            <person name="Roest-Crollius H."/>
            <person name="Braasch I."/>
            <person name="Postlethwait J."/>
            <person name="Bobe J."/>
            <person name="Montfort J."/>
            <person name="Bouchez O."/>
            <person name="Begum T."/>
            <person name="Mejri S."/>
            <person name="Adams A."/>
            <person name="Chen W.-J."/>
            <person name="Guiguen Y."/>
        </authorList>
    </citation>
    <scope>NUCLEOTIDE SEQUENCE</scope>
    <source>
        <tissue evidence="6">Blood</tissue>
    </source>
</reference>
<dbReference type="PROSITE" id="PS50003">
    <property type="entry name" value="PH_DOMAIN"/>
    <property type="match status" value="1"/>
</dbReference>
<feature type="region of interest" description="Disordered" evidence="3">
    <location>
        <begin position="1"/>
        <end position="152"/>
    </location>
</feature>
<sequence>MEHAQIHPISSSPDSDTGDSHSPVPLTQAQGTQADLEEVGDLEEGCVPPELGVDIQRKEDGGGGGTDEEPIQRVEEHMSDSLHPNGPSEPPVVHEQGVDQGEGQSAGPGLQYFSQEQQAEEATFGNKQQDPVSLPSGSSKARPTPTESQNINTDVLGSGVLCLPGTRDKCGRALVTVTTRNTIWLNPSCNSGELMRILAYFYTIIRKEVRSLGLTVLVDARRCSPVPALFKAFNILQDAVPDCIHTILLLADRDLTFRMEKPSAVQFELLTSLKSLHKHIDISQLPTEYDGTFPFSHGSWINFRTRVEQLTSSCQDAVSLLKGTISSLENTALPTTAEEAHELLCRYRTLMRSVLEDSRLVRLQLQGGATLSRLRKEESSISLTEDYRDAIETVSQLYNQVDELVHTVVMLSNKCTQELEFIMEFKTLEEGFTEVRAWIEEVGESRLKTLSELEDSLEQLHQKQAHFRDFYSAAYEHCKSGEALLKRLERWEDVSSAQLQVYEVKVRSFWVHLRDFSQRVEDTKDKIDKTVKLYEFFDKAYEWALEGMRHLACITTEDCGAPEKCNAVIRCLEGYRRQHPEIPDARFQEMKELAGELKSEKGLKQWKFAWSKCQETKQMFEKKLEAALRTRRSLPGDSAEGGGDNSANTTPRRSPEAASDPRRSSSVSSPCRRVFSGGWGRERTSGSPAGRVPEDFIGAATNFLGPDHRVPHTPPSSHRLTRSTSTEEPPLRARLEALSRPVPCTSFSPGTPVLEPGRRSLRKTQSFDTPTDSSRYGPCQRTLTESSRRGNTGVFIKGLEVSSTEVAERGLSPRLPSHGWATPEPLRNSTPIPEVRAKGSKLRHIVDEMVTTEREYVRSLRYIIDHYFPEMERADLPQDLRGKRSVIFGNLEKLVDFHSQYFLKELESCCNHPLRVSHCFLRHQDQFGLYALYSKNKPKSDALLASHGNTFFRNKQLELEDKMDLASYLLKPIQRMSKYALLLKDLIKEVSEAQEQELAYLRAAAEMVKFQLRHGNDLLAMDAIRDCDVNLKEQGQLVRQDEFTIWYGRKKCQRHVFLFEDLVLFSKPKKIEGGLDVYIYKHSFKTADVGMTETSGDSGMRFEIWFRRRTSKNQTYVLQAASTEIKQAWTSDIARILWQQATRNKEIRMQEMVSMGVGNKPFLDIKPSDAAINDRAIDYIMKGRGARTRASIAVSLFDHSNPFKRAPVNTAVSGPLTAGGLPSSSLLGPLNLHMYSSQTLLPQDRPFISACIEEDELEHETSSQPSMTTESSESSSHGMSGSGSSGSDSGCVSGHLPEALSEEPGSPCEPTCYSAVTSPIEEKPRFNSQYISAV</sequence>
<organism evidence="6 7">
    <name type="scientific">Albula goreensis</name>
    <dbReference type="NCBI Taxonomy" id="1534307"/>
    <lineage>
        <taxon>Eukaryota</taxon>
        <taxon>Metazoa</taxon>
        <taxon>Chordata</taxon>
        <taxon>Craniata</taxon>
        <taxon>Vertebrata</taxon>
        <taxon>Euteleostomi</taxon>
        <taxon>Actinopterygii</taxon>
        <taxon>Neopterygii</taxon>
        <taxon>Teleostei</taxon>
        <taxon>Albuliformes</taxon>
        <taxon>Albulidae</taxon>
        <taxon>Albula</taxon>
    </lineage>
</organism>
<dbReference type="SMART" id="SM00233">
    <property type="entry name" value="PH"/>
    <property type="match status" value="1"/>
</dbReference>
<evidence type="ECO:0000256" key="1">
    <source>
        <dbReference type="ARBA" id="ARBA00022553"/>
    </source>
</evidence>
<dbReference type="InterPro" id="IPR011993">
    <property type="entry name" value="PH-like_dom_sf"/>
</dbReference>
<dbReference type="InterPro" id="IPR052231">
    <property type="entry name" value="Rho_GEF_signaling-related"/>
</dbReference>
<dbReference type="CDD" id="cd13242">
    <property type="entry name" value="PH_puratrophin-1"/>
    <property type="match status" value="1"/>
</dbReference>
<keyword evidence="7" id="KW-1185">Reference proteome</keyword>
<evidence type="ECO:0000259" key="5">
    <source>
        <dbReference type="PROSITE" id="PS50010"/>
    </source>
</evidence>
<dbReference type="InterPro" id="IPR001251">
    <property type="entry name" value="CRAL-TRIO_dom"/>
</dbReference>
<evidence type="ECO:0000313" key="7">
    <source>
        <dbReference type="Proteomes" id="UP000829720"/>
    </source>
</evidence>
<dbReference type="PROSITE" id="PS50010">
    <property type="entry name" value="DH_2"/>
    <property type="match status" value="1"/>
</dbReference>
<keyword evidence="2" id="KW-0344">Guanine-nucleotide releasing factor</keyword>
<dbReference type="Pfam" id="PF22697">
    <property type="entry name" value="SOS1_NGEF_PH"/>
    <property type="match status" value="1"/>
</dbReference>
<dbReference type="InterPro" id="IPR000219">
    <property type="entry name" value="DH_dom"/>
</dbReference>
<dbReference type="EMBL" id="JAERUA010000015">
    <property type="protein sequence ID" value="KAI1890105.1"/>
    <property type="molecule type" value="Genomic_DNA"/>
</dbReference>
<dbReference type="InterPro" id="IPR001849">
    <property type="entry name" value="PH_domain"/>
</dbReference>
<dbReference type="OrthoDB" id="6152532at2759"/>
<keyword evidence="1" id="KW-0597">Phosphoprotein</keyword>
<evidence type="ECO:0000259" key="4">
    <source>
        <dbReference type="PROSITE" id="PS50003"/>
    </source>
</evidence>
<dbReference type="SUPFAM" id="SSF48065">
    <property type="entry name" value="DBL homology domain (DH-domain)"/>
    <property type="match status" value="1"/>
</dbReference>
<evidence type="ECO:0000313" key="6">
    <source>
        <dbReference type="EMBL" id="KAI1890105.1"/>
    </source>
</evidence>
<dbReference type="InterPro" id="IPR036865">
    <property type="entry name" value="CRAL-TRIO_dom_sf"/>
</dbReference>
<feature type="compositionally biased region" description="Polar residues" evidence="3">
    <location>
        <begin position="125"/>
        <end position="152"/>
    </location>
</feature>
<feature type="compositionally biased region" description="Low complexity" evidence="3">
    <location>
        <begin position="1262"/>
        <end position="1279"/>
    </location>
</feature>
<feature type="compositionally biased region" description="Polar residues" evidence="3">
    <location>
        <begin position="715"/>
        <end position="727"/>
    </location>
</feature>
<dbReference type="Gene3D" id="1.20.58.60">
    <property type="match status" value="1"/>
</dbReference>
<accession>A0A8T3D664</accession>
<feature type="compositionally biased region" description="Basic and acidic residues" evidence="3">
    <location>
        <begin position="70"/>
        <end position="80"/>
    </location>
</feature>
<dbReference type="InterPro" id="IPR035899">
    <property type="entry name" value="DBL_dom_sf"/>
</dbReference>
<evidence type="ECO:0000256" key="3">
    <source>
        <dbReference type="SAM" id="MobiDB-lite"/>
    </source>
</evidence>
<dbReference type="Pfam" id="PF00621">
    <property type="entry name" value="RhoGEF"/>
    <property type="match status" value="1"/>
</dbReference>
<feature type="compositionally biased region" description="Basic and acidic residues" evidence="3">
    <location>
        <begin position="653"/>
        <end position="663"/>
    </location>
</feature>
<feature type="domain" description="DH" evidence="5">
    <location>
        <begin position="841"/>
        <end position="1018"/>
    </location>
</feature>
<dbReference type="Gene3D" id="2.30.29.30">
    <property type="entry name" value="Pleckstrin-homology domain (PH domain)/Phosphotyrosine-binding domain (PTB)"/>
    <property type="match status" value="1"/>
</dbReference>